<dbReference type="EMBL" id="KV425883">
    <property type="protein sequence ID" value="KZW03505.1"/>
    <property type="molecule type" value="Genomic_DNA"/>
</dbReference>
<dbReference type="InParanoid" id="A0A165QEU7"/>
<organism evidence="1 2">
    <name type="scientific">Exidia glandulosa HHB12029</name>
    <dbReference type="NCBI Taxonomy" id="1314781"/>
    <lineage>
        <taxon>Eukaryota</taxon>
        <taxon>Fungi</taxon>
        <taxon>Dikarya</taxon>
        <taxon>Basidiomycota</taxon>
        <taxon>Agaricomycotina</taxon>
        <taxon>Agaricomycetes</taxon>
        <taxon>Auriculariales</taxon>
        <taxon>Exidiaceae</taxon>
        <taxon>Exidia</taxon>
    </lineage>
</organism>
<evidence type="ECO:0000313" key="1">
    <source>
        <dbReference type="EMBL" id="KZW03505.1"/>
    </source>
</evidence>
<dbReference type="Proteomes" id="UP000077266">
    <property type="component" value="Unassembled WGS sequence"/>
</dbReference>
<name>A0A165QEU7_EXIGL</name>
<keyword evidence="2" id="KW-1185">Reference proteome</keyword>
<dbReference type="AlphaFoldDB" id="A0A165QEU7"/>
<reference evidence="1 2" key="1">
    <citation type="journal article" date="2016" name="Mol. Biol. Evol.">
        <title>Comparative Genomics of Early-Diverging Mushroom-Forming Fungi Provides Insights into the Origins of Lignocellulose Decay Capabilities.</title>
        <authorList>
            <person name="Nagy L.G."/>
            <person name="Riley R."/>
            <person name="Tritt A."/>
            <person name="Adam C."/>
            <person name="Daum C."/>
            <person name="Floudas D."/>
            <person name="Sun H."/>
            <person name="Yadav J.S."/>
            <person name="Pangilinan J."/>
            <person name="Larsson K.H."/>
            <person name="Matsuura K."/>
            <person name="Barry K."/>
            <person name="Labutti K."/>
            <person name="Kuo R."/>
            <person name="Ohm R.A."/>
            <person name="Bhattacharya S.S."/>
            <person name="Shirouzu T."/>
            <person name="Yoshinaga Y."/>
            <person name="Martin F.M."/>
            <person name="Grigoriev I.V."/>
            <person name="Hibbett D.S."/>
        </authorList>
    </citation>
    <scope>NUCLEOTIDE SEQUENCE [LARGE SCALE GENOMIC DNA]</scope>
    <source>
        <strain evidence="1 2">HHB12029</strain>
    </source>
</reference>
<gene>
    <name evidence="1" type="ORF">EXIGLDRAFT_152215</name>
</gene>
<protein>
    <submittedName>
        <fullName evidence="1">Uncharacterized protein</fullName>
    </submittedName>
</protein>
<proteinExistence type="predicted"/>
<evidence type="ECO:0000313" key="2">
    <source>
        <dbReference type="Proteomes" id="UP000077266"/>
    </source>
</evidence>
<sequence length="238" mass="26551">MCVRHVMESAAICAFKVYRGAHTSEEWRQSRSYLPTIRQVGQILDAAGGLQAHHRDAATIFGLRIIVDIMISGPLLDRARPVPEEQYEQWKSALSLERRAFGTARASPFDEVLEFVLAEYTTAAELWDPRLASYTRNAGGRAEFERGDEYHPQRNFSETEIQRWWSRIVGRGPGVGRNPPTLAGTCDWSRVPVTCFDYILNLERLEGVLQCAQCAALSSVLRSCGGCKQSATSLANVS</sequence>
<accession>A0A165QEU7</accession>